<gene>
    <name evidence="3" type="ORF">DFH94DRAFT_678900</name>
</gene>
<feature type="transmembrane region" description="Helical" evidence="2">
    <location>
        <begin position="144"/>
        <end position="164"/>
    </location>
</feature>
<reference evidence="3" key="1">
    <citation type="submission" date="2019-10" db="EMBL/GenBank/DDBJ databases">
        <authorList>
            <consortium name="DOE Joint Genome Institute"/>
            <person name="Kuo A."/>
            <person name="Miyauchi S."/>
            <person name="Kiss E."/>
            <person name="Drula E."/>
            <person name="Kohler A."/>
            <person name="Sanchez-Garcia M."/>
            <person name="Andreopoulos B."/>
            <person name="Barry K.W."/>
            <person name="Bonito G."/>
            <person name="Buee M."/>
            <person name="Carver A."/>
            <person name="Chen C."/>
            <person name="Cichocki N."/>
            <person name="Clum A."/>
            <person name="Culley D."/>
            <person name="Crous P.W."/>
            <person name="Fauchery L."/>
            <person name="Girlanda M."/>
            <person name="Hayes R."/>
            <person name="Keri Z."/>
            <person name="LaButti K."/>
            <person name="Lipzen A."/>
            <person name="Lombard V."/>
            <person name="Magnuson J."/>
            <person name="Maillard F."/>
            <person name="Morin E."/>
            <person name="Murat C."/>
            <person name="Nolan M."/>
            <person name="Ohm R."/>
            <person name="Pangilinan J."/>
            <person name="Pereira M."/>
            <person name="Perotto S."/>
            <person name="Peter M."/>
            <person name="Riley R."/>
            <person name="Sitrit Y."/>
            <person name="Stielow B."/>
            <person name="Szollosi G."/>
            <person name="Zifcakova L."/>
            <person name="Stursova M."/>
            <person name="Spatafora J.W."/>
            <person name="Tedersoo L."/>
            <person name="Vaario L.-M."/>
            <person name="Yamada A."/>
            <person name="Yan M."/>
            <person name="Wang P."/>
            <person name="Xu J."/>
            <person name="Bruns T."/>
            <person name="Baldrian P."/>
            <person name="Vilgalys R."/>
            <person name="Henrissat B."/>
            <person name="Grigoriev I.V."/>
            <person name="Hibbett D."/>
            <person name="Nagy L.G."/>
            <person name="Martin F.M."/>
        </authorList>
    </citation>
    <scope>NUCLEOTIDE SEQUENCE</scope>
    <source>
        <strain evidence="3">Prilba</strain>
    </source>
</reference>
<evidence type="ECO:0000256" key="2">
    <source>
        <dbReference type="SAM" id="Phobius"/>
    </source>
</evidence>
<dbReference type="AlphaFoldDB" id="A0A9P5N4H7"/>
<keyword evidence="2" id="KW-0812">Transmembrane</keyword>
<comment type="caution">
    <text evidence="3">The sequence shown here is derived from an EMBL/GenBank/DDBJ whole genome shotgun (WGS) entry which is preliminary data.</text>
</comment>
<sequence>MYQHAKRDIHNFSEFKYRMNFHQSAHPTRTMATPLRKVSENFYLTVKRAKIATVVSPYLAKASSERSKSARANPIGTRGVTRPSAEVQNGYRSNSSFTPLPREGIYPPGLYTAIVHNGPLRTRIQDHLDEIEEFKAHTRCAQELIFGWLVTLYYLVLVVAWNALGRFYSPPEGVYSPPSRRSLQVPRNVTRVHYISRSSISYLDRHPAVVWFLPTLPATQKSVLEANSRLRSDFEVNGLQRSTFEAQRMSLGTLVHAKFVNGPQHSILRRPFFTLSRSRLRELDLVAEKKSSRWSP</sequence>
<proteinExistence type="predicted"/>
<dbReference type="EMBL" id="WHVB01000002">
    <property type="protein sequence ID" value="KAF8486173.1"/>
    <property type="molecule type" value="Genomic_DNA"/>
</dbReference>
<reference evidence="3" key="2">
    <citation type="journal article" date="2020" name="Nat. Commun.">
        <title>Large-scale genome sequencing of mycorrhizal fungi provides insights into the early evolution of symbiotic traits.</title>
        <authorList>
            <person name="Miyauchi S."/>
            <person name="Kiss E."/>
            <person name="Kuo A."/>
            <person name="Drula E."/>
            <person name="Kohler A."/>
            <person name="Sanchez-Garcia M."/>
            <person name="Morin E."/>
            <person name="Andreopoulos B."/>
            <person name="Barry K.W."/>
            <person name="Bonito G."/>
            <person name="Buee M."/>
            <person name="Carver A."/>
            <person name="Chen C."/>
            <person name="Cichocki N."/>
            <person name="Clum A."/>
            <person name="Culley D."/>
            <person name="Crous P.W."/>
            <person name="Fauchery L."/>
            <person name="Girlanda M."/>
            <person name="Hayes R.D."/>
            <person name="Keri Z."/>
            <person name="LaButti K."/>
            <person name="Lipzen A."/>
            <person name="Lombard V."/>
            <person name="Magnuson J."/>
            <person name="Maillard F."/>
            <person name="Murat C."/>
            <person name="Nolan M."/>
            <person name="Ohm R.A."/>
            <person name="Pangilinan J."/>
            <person name="Pereira M.F."/>
            <person name="Perotto S."/>
            <person name="Peter M."/>
            <person name="Pfister S."/>
            <person name="Riley R."/>
            <person name="Sitrit Y."/>
            <person name="Stielow J.B."/>
            <person name="Szollosi G."/>
            <person name="Zifcakova L."/>
            <person name="Stursova M."/>
            <person name="Spatafora J.W."/>
            <person name="Tedersoo L."/>
            <person name="Vaario L.M."/>
            <person name="Yamada A."/>
            <person name="Yan M."/>
            <person name="Wang P."/>
            <person name="Xu J."/>
            <person name="Bruns T."/>
            <person name="Baldrian P."/>
            <person name="Vilgalys R."/>
            <person name="Dunand C."/>
            <person name="Henrissat B."/>
            <person name="Grigoriev I.V."/>
            <person name="Hibbett D."/>
            <person name="Nagy L.G."/>
            <person name="Martin F.M."/>
        </authorList>
    </citation>
    <scope>NUCLEOTIDE SEQUENCE</scope>
    <source>
        <strain evidence="3">Prilba</strain>
    </source>
</reference>
<organism evidence="3 4">
    <name type="scientific">Russula ochroleuca</name>
    <dbReference type="NCBI Taxonomy" id="152965"/>
    <lineage>
        <taxon>Eukaryota</taxon>
        <taxon>Fungi</taxon>
        <taxon>Dikarya</taxon>
        <taxon>Basidiomycota</taxon>
        <taxon>Agaricomycotina</taxon>
        <taxon>Agaricomycetes</taxon>
        <taxon>Russulales</taxon>
        <taxon>Russulaceae</taxon>
        <taxon>Russula</taxon>
    </lineage>
</organism>
<keyword evidence="4" id="KW-1185">Reference proteome</keyword>
<dbReference type="OrthoDB" id="3153872at2759"/>
<keyword evidence="2" id="KW-1133">Transmembrane helix</keyword>
<protein>
    <submittedName>
        <fullName evidence="3">Uncharacterized protein</fullName>
    </submittedName>
</protein>
<evidence type="ECO:0000313" key="4">
    <source>
        <dbReference type="Proteomes" id="UP000759537"/>
    </source>
</evidence>
<evidence type="ECO:0000256" key="1">
    <source>
        <dbReference type="SAM" id="MobiDB-lite"/>
    </source>
</evidence>
<name>A0A9P5N4H7_9AGAM</name>
<accession>A0A9P5N4H7</accession>
<keyword evidence="2" id="KW-0472">Membrane</keyword>
<feature type="region of interest" description="Disordered" evidence="1">
    <location>
        <begin position="66"/>
        <end position="93"/>
    </location>
</feature>
<evidence type="ECO:0000313" key="3">
    <source>
        <dbReference type="EMBL" id="KAF8486173.1"/>
    </source>
</evidence>
<dbReference type="Proteomes" id="UP000759537">
    <property type="component" value="Unassembled WGS sequence"/>
</dbReference>